<dbReference type="OrthoDB" id="9763453at2"/>
<dbReference type="CDD" id="cd00609">
    <property type="entry name" value="AAT_like"/>
    <property type="match status" value="1"/>
</dbReference>
<keyword evidence="3 6" id="KW-0808">Transferase</keyword>
<dbReference type="PANTHER" id="PTHR43807">
    <property type="entry name" value="FI04487P"/>
    <property type="match status" value="1"/>
</dbReference>
<name>A0A2A9CTT6_9ACTN</name>
<keyword evidence="2 6" id="KW-0032">Aminotransferase</keyword>
<evidence type="ECO:0000256" key="1">
    <source>
        <dbReference type="ARBA" id="ARBA00001933"/>
    </source>
</evidence>
<dbReference type="InterPro" id="IPR004839">
    <property type="entry name" value="Aminotransferase_I/II_large"/>
</dbReference>
<keyword evidence="4" id="KW-0663">Pyridoxal phosphate</keyword>
<evidence type="ECO:0000259" key="5">
    <source>
        <dbReference type="Pfam" id="PF00155"/>
    </source>
</evidence>
<protein>
    <submittedName>
        <fullName evidence="6">Succinyldiaminopimelate aminotransferase</fullName>
    </submittedName>
</protein>
<comment type="caution">
    <text evidence="6">The sequence shown here is derived from an EMBL/GenBank/DDBJ whole genome shotgun (WGS) entry which is preliminary data.</text>
</comment>
<accession>A0A2A9CTT6</accession>
<dbReference type="InterPro" id="IPR015422">
    <property type="entry name" value="PyrdxlP-dep_Trfase_small"/>
</dbReference>
<keyword evidence="7" id="KW-1185">Reference proteome</keyword>
<evidence type="ECO:0000256" key="3">
    <source>
        <dbReference type="ARBA" id="ARBA00022679"/>
    </source>
</evidence>
<evidence type="ECO:0000313" key="7">
    <source>
        <dbReference type="Proteomes" id="UP000226079"/>
    </source>
</evidence>
<evidence type="ECO:0000313" key="6">
    <source>
        <dbReference type="EMBL" id="PFG17877.1"/>
    </source>
</evidence>
<reference evidence="6 7" key="1">
    <citation type="submission" date="2017-10" db="EMBL/GenBank/DDBJ databases">
        <title>Sequencing the genomes of 1000 actinobacteria strains.</title>
        <authorList>
            <person name="Klenk H.-P."/>
        </authorList>
    </citation>
    <scope>NUCLEOTIDE SEQUENCE [LARGE SCALE GENOMIC DNA]</scope>
    <source>
        <strain evidence="6 7">DSM 15597</strain>
    </source>
</reference>
<dbReference type="Proteomes" id="UP000226079">
    <property type="component" value="Unassembled WGS sequence"/>
</dbReference>
<dbReference type="RefSeq" id="WP_098461275.1">
    <property type="nucleotide sequence ID" value="NZ_PDJC01000001.1"/>
</dbReference>
<gene>
    <name evidence="6" type="ORF">ATK74_2454</name>
</gene>
<dbReference type="PANTHER" id="PTHR43807:SF20">
    <property type="entry name" value="FI04487P"/>
    <property type="match status" value="1"/>
</dbReference>
<dbReference type="Pfam" id="PF00155">
    <property type="entry name" value="Aminotran_1_2"/>
    <property type="match status" value="1"/>
</dbReference>
<proteinExistence type="predicted"/>
<dbReference type="InterPro" id="IPR015421">
    <property type="entry name" value="PyrdxlP-dep_Trfase_major"/>
</dbReference>
<dbReference type="EMBL" id="PDJC01000001">
    <property type="protein sequence ID" value="PFG17877.1"/>
    <property type="molecule type" value="Genomic_DNA"/>
</dbReference>
<feature type="domain" description="Aminotransferase class I/classII large" evidence="5">
    <location>
        <begin position="45"/>
        <end position="397"/>
    </location>
</feature>
<evidence type="ECO:0000256" key="2">
    <source>
        <dbReference type="ARBA" id="ARBA00022576"/>
    </source>
</evidence>
<dbReference type="Gene3D" id="3.40.640.10">
    <property type="entry name" value="Type I PLP-dependent aspartate aminotransferase-like (Major domain)"/>
    <property type="match status" value="1"/>
</dbReference>
<organism evidence="6 7">
    <name type="scientific">Propionicimonas paludicola</name>
    <dbReference type="NCBI Taxonomy" id="185243"/>
    <lineage>
        <taxon>Bacteria</taxon>
        <taxon>Bacillati</taxon>
        <taxon>Actinomycetota</taxon>
        <taxon>Actinomycetes</taxon>
        <taxon>Propionibacteriales</taxon>
        <taxon>Nocardioidaceae</taxon>
        <taxon>Propionicimonas</taxon>
    </lineage>
</organism>
<dbReference type="InterPro" id="IPR015424">
    <property type="entry name" value="PyrdxlP-dep_Trfase"/>
</dbReference>
<comment type="cofactor">
    <cofactor evidence="1">
        <name>pyridoxal 5'-phosphate</name>
        <dbReference type="ChEBI" id="CHEBI:597326"/>
    </cofactor>
</comment>
<evidence type="ECO:0000256" key="4">
    <source>
        <dbReference type="ARBA" id="ARBA00022898"/>
    </source>
</evidence>
<dbReference type="InterPro" id="IPR051326">
    <property type="entry name" value="Kynurenine-oxoglutarate_AT"/>
</dbReference>
<dbReference type="GO" id="GO:0016212">
    <property type="term" value="F:kynurenine-oxoglutarate transaminase activity"/>
    <property type="evidence" value="ECO:0007669"/>
    <property type="project" value="TreeGrafter"/>
</dbReference>
<sequence>MSIPQDPAAPWQRTARAAGLLGADGDLAPSIFAKMSALAVQHGAINLGQGFPDEGPPLLVQEAARQAIADGVNQYPPGRGIPVLRQAIAQHQRHWYGLDWDPETEVLVTAGATEALAATLLAFVGAGDEVVVIEPYYDSYAAITGLAGGRLVPVPARAPSFLPDPDDLARAVTDRTRIILLNSPHNPTGAVLPDSTIRLALELAEQHDALVVADEVYEHLVFAGPHRSLAEFPGGRERGVTISSAAKSLNVTGWKIGWLTARPGLLEPILAVKQFLTFVNGAPFQPAVALGLGLPDKVFAEAAARLDARRHVITDALRGVGFWVNQPAGSYFQIADGAALGLSDGVETCRRLIEEVGVVAIPVSAFLADPGDPGASSLVRFAACKTDPVIAEAAGRLAGFRA</sequence>
<dbReference type="SUPFAM" id="SSF53383">
    <property type="entry name" value="PLP-dependent transferases"/>
    <property type="match status" value="1"/>
</dbReference>
<dbReference type="GO" id="GO:0005737">
    <property type="term" value="C:cytoplasm"/>
    <property type="evidence" value="ECO:0007669"/>
    <property type="project" value="TreeGrafter"/>
</dbReference>
<dbReference type="Gene3D" id="3.90.1150.10">
    <property type="entry name" value="Aspartate Aminotransferase, domain 1"/>
    <property type="match status" value="1"/>
</dbReference>
<dbReference type="AlphaFoldDB" id="A0A2A9CTT6"/>
<dbReference type="GO" id="GO:0030170">
    <property type="term" value="F:pyridoxal phosphate binding"/>
    <property type="evidence" value="ECO:0007669"/>
    <property type="project" value="InterPro"/>
</dbReference>